<organism evidence="2 3">
    <name type="scientific">Wuchereria bancrofti</name>
    <dbReference type="NCBI Taxonomy" id="6293"/>
    <lineage>
        <taxon>Eukaryota</taxon>
        <taxon>Metazoa</taxon>
        <taxon>Ecdysozoa</taxon>
        <taxon>Nematoda</taxon>
        <taxon>Chromadorea</taxon>
        <taxon>Rhabditida</taxon>
        <taxon>Spirurina</taxon>
        <taxon>Spiruromorpha</taxon>
        <taxon>Filarioidea</taxon>
        <taxon>Onchocercidae</taxon>
        <taxon>Wuchereria</taxon>
    </lineage>
</organism>
<evidence type="ECO:0000313" key="3">
    <source>
        <dbReference type="Proteomes" id="UP000004810"/>
    </source>
</evidence>
<sequence>MEWDEGEAEAEAEAEAIIETTIKLSIGQKERKIKNLRFNFRLISSAIKPSFLLLIKNYKVEIKFHYLFSFGIHLIGMLSGLNHLMLAVEMIDLFSRSLSVKVVDLILRCKYAPEIANFHR</sequence>
<evidence type="ECO:0000256" key="1">
    <source>
        <dbReference type="SAM" id="Phobius"/>
    </source>
</evidence>
<dbReference type="AlphaFoldDB" id="J9EKV0"/>
<comment type="caution">
    <text evidence="2">The sequence shown here is derived from an EMBL/GenBank/DDBJ whole genome shotgun (WGS) entry which is preliminary data.</text>
</comment>
<gene>
    <name evidence="2" type="ORF">WUBG_06260</name>
</gene>
<dbReference type="Proteomes" id="UP000004810">
    <property type="component" value="Unassembled WGS sequence"/>
</dbReference>
<feature type="transmembrane region" description="Helical" evidence="1">
    <location>
        <begin position="67"/>
        <end position="88"/>
    </location>
</feature>
<dbReference type="EMBL" id="ADBV01002607">
    <property type="protein sequence ID" value="EJW82828.1"/>
    <property type="molecule type" value="Genomic_DNA"/>
</dbReference>
<keyword evidence="1" id="KW-0472">Membrane</keyword>
<protein>
    <submittedName>
        <fullName evidence="2">Uncharacterized protein</fullName>
    </submittedName>
</protein>
<evidence type="ECO:0000313" key="2">
    <source>
        <dbReference type="EMBL" id="EJW82828.1"/>
    </source>
</evidence>
<accession>J9EKV0</accession>
<keyword evidence="1" id="KW-0812">Transmembrane</keyword>
<name>J9EKV0_WUCBA</name>
<keyword evidence="1" id="KW-1133">Transmembrane helix</keyword>
<proteinExistence type="predicted"/>
<reference evidence="3" key="1">
    <citation type="submission" date="2012-08" db="EMBL/GenBank/DDBJ databases">
        <title>The Genome Sequence of Wuchereria bancrofti.</title>
        <authorList>
            <person name="Nutman T.B."/>
            <person name="Fink D.L."/>
            <person name="Russ C."/>
            <person name="Young S."/>
            <person name="Zeng Q."/>
            <person name="Koehrsen M."/>
            <person name="Alvarado L."/>
            <person name="Berlin A."/>
            <person name="Chapman S.B."/>
            <person name="Chen Z."/>
            <person name="Freedman E."/>
            <person name="Gellesch M."/>
            <person name="Goldberg J."/>
            <person name="Griggs A."/>
            <person name="Gujja S."/>
            <person name="Heilman E.R."/>
            <person name="Heiman D."/>
            <person name="Hepburn T."/>
            <person name="Howarth C."/>
            <person name="Jen D."/>
            <person name="Larson L."/>
            <person name="Lewis B."/>
            <person name="Mehta T."/>
            <person name="Park D."/>
            <person name="Pearson M."/>
            <person name="Roberts A."/>
            <person name="Saif S."/>
            <person name="Shea T."/>
            <person name="Shenoy N."/>
            <person name="Sisk P."/>
            <person name="Stolte C."/>
            <person name="Sykes S."/>
            <person name="Walk T."/>
            <person name="White J."/>
            <person name="Yandava C."/>
            <person name="Haas B."/>
            <person name="Henn M.R."/>
            <person name="Nusbaum C."/>
            <person name="Birren B."/>
        </authorList>
    </citation>
    <scope>NUCLEOTIDE SEQUENCE [LARGE SCALE GENOMIC DNA]</scope>
    <source>
        <strain evidence="3">NA</strain>
    </source>
</reference>